<dbReference type="AlphaFoldDB" id="A0A317N0J7"/>
<dbReference type="EMBL" id="QGTJ01000001">
    <property type="protein sequence ID" value="PWV65654.1"/>
    <property type="molecule type" value="Genomic_DNA"/>
</dbReference>
<evidence type="ECO:0000256" key="8">
    <source>
        <dbReference type="SAM" id="Phobius"/>
    </source>
</evidence>
<keyword evidence="7 8" id="KW-0472">Membrane</keyword>
<comment type="caution">
    <text evidence="9">The sequence shown here is derived from an EMBL/GenBank/DDBJ whole genome shotgun (WGS) entry which is preliminary data.</text>
</comment>
<sequence>MSGAPARRRLLAVIGSALLVLLALASLGIGRYSVPFATVVDILRAPLWPVEVHWSAAEQLVVWQLRLPRVLAALLAGAALALAGATLQGVFRNPLVDAGIVGISGGAAGGGVLALFFAWPGLAVAGLAFAGGLAALALVFAISRRSDPRELMTLVLAGLVIGQFCSALVSLLVYCADPERQLPGIVYWLMGSFARIDPQRLALLAGPVLLGGVLLYRLRWRINLLSLDAADAASLGVPVVATRWLLLTLVALLVGAQVAVSGGIGWVGLIVPHLARRLVGPDHRVLLPASALLGALLMLAIDDLARSLGAQELPVGLLAALLGTPLFAYLLWRRRSGGGLWS</sequence>
<feature type="transmembrane region" description="Helical" evidence="8">
    <location>
        <begin position="244"/>
        <end position="271"/>
    </location>
</feature>
<dbReference type="Pfam" id="PF01032">
    <property type="entry name" value="FecCD"/>
    <property type="match status" value="1"/>
</dbReference>
<keyword evidence="5 8" id="KW-0812">Transmembrane</keyword>
<comment type="subcellular location">
    <subcellularLocation>
        <location evidence="1">Cell membrane</location>
        <topology evidence="1">Multi-pass membrane protein</topology>
    </subcellularLocation>
</comment>
<comment type="similarity">
    <text evidence="2">Belongs to the binding-protein-dependent transport system permease family. FecCD subfamily.</text>
</comment>
<evidence type="ECO:0000256" key="3">
    <source>
        <dbReference type="ARBA" id="ARBA00022448"/>
    </source>
</evidence>
<gene>
    <name evidence="9" type="ORF">C7443_101138</name>
</gene>
<dbReference type="GO" id="GO:0005886">
    <property type="term" value="C:plasma membrane"/>
    <property type="evidence" value="ECO:0007669"/>
    <property type="project" value="UniProtKB-SubCell"/>
</dbReference>
<dbReference type="CDD" id="cd06550">
    <property type="entry name" value="TM_ABC_iron-siderophores_like"/>
    <property type="match status" value="1"/>
</dbReference>
<keyword evidence="10" id="KW-1185">Reference proteome</keyword>
<name>A0A317N0J7_9GAMM</name>
<dbReference type="InterPro" id="IPR037294">
    <property type="entry name" value="ABC_BtuC-like"/>
</dbReference>
<feature type="transmembrane region" description="Helical" evidence="8">
    <location>
        <begin position="201"/>
        <end position="218"/>
    </location>
</feature>
<dbReference type="RefSeq" id="WP_246004485.1">
    <property type="nucleotide sequence ID" value="NZ_QGTJ01000001.1"/>
</dbReference>
<dbReference type="GO" id="GO:0033214">
    <property type="term" value="P:siderophore-iron import into cell"/>
    <property type="evidence" value="ECO:0007669"/>
    <property type="project" value="TreeGrafter"/>
</dbReference>
<organism evidence="9 10">
    <name type="scientific">Plasticicumulans acidivorans</name>
    <dbReference type="NCBI Taxonomy" id="886464"/>
    <lineage>
        <taxon>Bacteria</taxon>
        <taxon>Pseudomonadati</taxon>
        <taxon>Pseudomonadota</taxon>
        <taxon>Gammaproteobacteria</taxon>
        <taxon>Candidatus Competibacteraceae</taxon>
        <taxon>Plasticicumulans</taxon>
    </lineage>
</organism>
<reference evidence="9 10" key="1">
    <citation type="submission" date="2018-05" db="EMBL/GenBank/DDBJ databases">
        <title>Genomic Encyclopedia of Type Strains, Phase IV (KMG-IV): sequencing the most valuable type-strain genomes for metagenomic binning, comparative biology and taxonomic classification.</title>
        <authorList>
            <person name="Goeker M."/>
        </authorList>
    </citation>
    <scope>NUCLEOTIDE SEQUENCE [LARGE SCALE GENOMIC DNA]</scope>
    <source>
        <strain evidence="9 10">DSM 23606</strain>
    </source>
</reference>
<evidence type="ECO:0000256" key="6">
    <source>
        <dbReference type="ARBA" id="ARBA00022989"/>
    </source>
</evidence>
<feature type="transmembrane region" description="Helical" evidence="8">
    <location>
        <begin position="313"/>
        <end position="332"/>
    </location>
</feature>
<keyword evidence="4" id="KW-1003">Cell membrane</keyword>
<evidence type="ECO:0000256" key="5">
    <source>
        <dbReference type="ARBA" id="ARBA00022692"/>
    </source>
</evidence>
<keyword evidence="6 8" id="KW-1133">Transmembrane helix</keyword>
<feature type="transmembrane region" description="Helical" evidence="8">
    <location>
        <begin position="123"/>
        <end position="142"/>
    </location>
</feature>
<evidence type="ECO:0000256" key="1">
    <source>
        <dbReference type="ARBA" id="ARBA00004651"/>
    </source>
</evidence>
<dbReference type="PANTHER" id="PTHR30472">
    <property type="entry name" value="FERRIC ENTEROBACTIN TRANSPORT SYSTEM PERMEASE PROTEIN"/>
    <property type="match status" value="1"/>
</dbReference>
<evidence type="ECO:0000256" key="4">
    <source>
        <dbReference type="ARBA" id="ARBA00022475"/>
    </source>
</evidence>
<evidence type="ECO:0000256" key="7">
    <source>
        <dbReference type="ARBA" id="ARBA00023136"/>
    </source>
</evidence>
<keyword evidence="3" id="KW-0813">Transport</keyword>
<evidence type="ECO:0000313" key="9">
    <source>
        <dbReference type="EMBL" id="PWV65654.1"/>
    </source>
</evidence>
<feature type="transmembrane region" description="Helical" evidence="8">
    <location>
        <begin position="283"/>
        <end position="301"/>
    </location>
</feature>
<feature type="transmembrane region" description="Helical" evidence="8">
    <location>
        <begin position="70"/>
        <end position="91"/>
    </location>
</feature>
<dbReference type="FunFam" id="1.10.3470.10:FF:000001">
    <property type="entry name" value="Vitamin B12 ABC transporter permease BtuC"/>
    <property type="match status" value="1"/>
</dbReference>
<evidence type="ECO:0000256" key="2">
    <source>
        <dbReference type="ARBA" id="ARBA00007935"/>
    </source>
</evidence>
<dbReference type="InterPro" id="IPR000522">
    <property type="entry name" value="ABC_transptr_permease_BtuC"/>
</dbReference>
<dbReference type="PANTHER" id="PTHR30472:SF70">
    <property type="entry name" value="MOLYBDATE IMPORT SYSTEM PERMEASE PROTEIN MOLB"/>
    <property type="match status" value="1"/>
</dbReference>
<proteinExistence type="inferred from homology"/>
<accession>A0A317N0J7</accession>
<dbReference type="Gene3D" id="1.10.3470.10">
    <property type="entry name" value="ABC transporter involved in vitamin B12 uptake, BtuC"/>
    <property type="match status" value="1"/>
</dbReference>
<evidence type="ECO:0000313" key="10">
    <source>
        <dbReference type="Proteomes" id="UP000246569"/>
    </source>
</evidence>
<dbReference type="SUPFAM" id="SSF81345">
    <property type="entry name" value="ABC transporter involved in vitamin B12 uptake, BtuC"/>
    <property type="match status" value="1"/>
</dbReference>
<feature type="transmembrane region" description="Helical" evidence="8">
    <location>
        <begin position="98"/>
        <end position="117"/>
    </location>
</feature>
<dbReference type="Proteomes" id="UP000246569">
    <property type="component" value="Unassembled WGS sequence"/>
</dbReference>
<dbReference type="GO" id="GO:0022857">
    <property type="term" value="F:transmembrane transporter activity"/>
    <property type="evidence" value="ECO:0007669"/>
    <property type="project" value="InterPro"/>
</dbReference>
<feature type="transmembrane region" description="Helical" evidence="8">
    <location>
        <begin position="154"/>
        <end position="174"/>
    </location>
</feature>
<protein>
    <submittedName>
        <fullName evidence="9">Iron complex transport system permease protein</fullName>
    </submittedName>
</protein>